<dbReference type="CDD" id="cd03801">
    <property type="entry name" value="GT4_PimA-like"/>
    <property type="match status" value="1"/>
</dbReference>
<accession>A0A554JA31</accession>
<comment type="caution">
    <text evidence="1">The sequence shown here is derived from an EMBL/GenBank/DDBJ whole genome shotgun (WGS) entry which is preliminary data.</text>
</comment>
<dbReference type="Gene3D" id="3.40.50.11090">
    <property type="match status" value="1"/>
</dbReference>
<proteinExistence type="predicted"/>
<gene>
    <name evidence="1" type="ORF">CEO22_588</name>
</gene>
<sequence>MTINWLLPFMNLTGGIKVPLEYANQLAEQGHRVRVYYPGVIETAPTQRWYWSWFEAPLRQLKYLIMVSWLKRHEAHWIALNPKLELIRVPALETRFIKPADWQIATGQANDWLIQLPESWGSKANLVQDYESWVQSEAELLRQLKNPSSHLIIISQQLADKIHRLTGRGADLLLANGVNTELFQPPSSIKTESQAVKKIGLLNHAAPHKGSLRAWQTVRSLLLADSTLQIELTVIGQTDPSHLKALQLPASEKNRLKLNWLGELSQAELITQLQKIDLLIYLPLEEGYGLLPLELMAMAVSVITTPVGAMPEYGQNVLYLTKGDPLDERSVIKQATALAQQILSQPFELSRLQQGVKQAQALSLKQQTTKLSHWLNDQLFQKPNQELTQ</sequence>
<dbReference type="SUPFAM" id="SSF53756">
    <property type="entry name" value="UDP-Glycosyltransferase/glycogen phosphorylase"/>
    <property type="match status" value="1"/>
</dbReference>
<reference evidence="1 2" key="1">
    <citation type="submission" date="2017-08" db="EMBL/GenBank/DDBJ databases">
        <title>Mechanisms for carbon and nitrogen cycling indicate functional differentiation within the Candidate Phyla Radiation.</title>
        <authorList>
            <person name="Danczak R.E."/>
            <person name="Johnston M.D."/>
            <person name="Kenah C."/>
            <person name="Slattery M."/>
            <person name="Wrighton K.C."/>
            <person name="Wilkins M.J."/>
        </authorList>
    </citation>
    <scope>NUCLEOTIDE SEQUENCE [LARGE SCALE GENOMIC DNA]</scope>
    <source>
        <strain evidence="1">Gr01-1014_85</strain>
    </source>
</reference>
<dbReference type="Proteomes" id="UP000316253">
    <property type="component" value="Unassembled WGS sequence"/>
</dbReference>
<dbReference type="Pfam" id="PF13692">
    <property type="entry name" value="Glyco_trans_1_4"/>
    <property type="match status" value="1"/>
</dbReference>
<dbReference type="Gene3D" id="3.40.50.2000">
    <property type="entry name" value="Glycogen Phosphorylase B"/>
    <property type="match status" value="1"/>
</dbReference>
<dbReference type="EMBL" id="VMFD01000061">
    <property type="protein sequence ID" value="TSC65174.1"/>
    <property type="molecule type" value="Genomic_DNA"/>
</dbReference>
<organism evidence="1 2">
    <name type="scientific">Candidatus Berkelbacteria bacterium Gr01-1014_85</name>
    <dbReference type="NCBI Taxonomy" id="2017150"/>
    <lineage>
        <taxon>Bacteria</taxon>
        <taxon>Candidatus Berkelbacteria</taxon>
    </lineage>
</organism>
<evidence type="ECO:0000313" key="2">
    <source>
        <dbReference type="Proteomes" id="UP000316253"/>
    </source>
</evidence>
<dbReference type="PANTHER" id="PTHR12526:SF584">
    <property type="entry name" value="GLYCOSYLTRANSFERASE"/>
    <property type="match status" value="1"/>
</dbReference>
<name>A0A554JA31_9BACT</name>
<evidence type="ECO:0000313" key="1">
    <source>
        <dbReference type="EMBL" id="TSC65174.1"/>
    </source>
</evidence>
<keyword evidence="1" id="KW-0808">Transferase</keyword>
<dbReference type="AlphaFoldDB" id="A0A554JA31"/>
<protein>
    <submittedName>
        <fullName evidence="1">Group 1 glycosyl transferase</fullName>
    </submittedName>
</protein>
<dbReference type="GO" id="GO:0016740">
    <property type="term" value="F:transferase activity"/>
    <property type="evidence" value="ECO:0007669"/>
    <property type="project" value="UniProtKB-KW"/>
</dbReference>
<dbReference type="PANTHER" id="PTHR12526">
    <property type="entry name" value="GLYCOSYLTRANSFERASE"/>
    <property type="match status" value="1"/>
</dbReference>